<keyword evidence="2" id="KW-1185">Reference proteome</keyword>
<evidence type="ECO:0000313" key="1">
    <source>
        <dbReference type="EMBL" id="BBX86945.1"/>
    </source>
</evidence>
<proteinExistence type="predicted"/>
<dbReference type="RefSeq" id="WP_138231933.1">
    <property type="nucleotide sequence ID" value="NZ_AP022577.1"/>
</dbReference>
<accession>A0ABN5YYI1</accession>
<evidence type="ECO:0008006" key="3">
    <source>
        <dbReference type="Google" id="ProtNLM"/>
    </source>
</evidence>
<gene>
    <name evidence="1" type="ORF">MAUB_48180</name>
</gene>
<sequence length="376" mass="42400">MAITQVEKRKWLEMLRETRFVLDALRHQTCQAVRPNTFTPSTQKSLWQVPPGRLVRKFDSETATETATLGPELASALSSAVDEVRSFLDSPQPWTTMQVAQDLTRAVPVIDASIDAVEGVKVNDEKPSDVVDELERDYLLSLAVTLTGQGTITQKLFEWEGGNKGDYLDIATFRLVRDGGPGRVHMRDVHEATDAGMTTFLFGKGFSSFDKDPQVQRMLYSQWFTYMYAVWEEQYRLRLANAHGADADGEPWTRFDISHQLFGDIRNIRNDVVHKNGVVDASADNSLLTWFGAGKRLEIQAERMLSLVTMFPREDLLATPTRAQPGNPQNLPWPVAPELVDEIRQLADQTGLTRKQKKDIGNEALRLWIAARKPVT</sequence>
<reference evidence="1 2" key="1">
    <citation type="journal article" date="2019" name="Emerg. Microbes Infect.">
        <title>Comprehensive subspecies identification of 175 nontuberculous mycobacteria species based on 7547 genomic profiles.</title>
        <authorList>
            <person name="Matsumoto Y."/>
            <person name="Kinjo T."/>
            <person name="Motooka D."/>
            <person name="Nabeya D."/>
            <person name="Jung N."/>
            <person name="Uechi K."/>
            <person name="Horii T."/>
            <person name="Iida T."/>
            <person name="Fujita J."/>
            <person name="Nakamura S."/>
        </authorList>
    </citation>
    <scope>NUCLEOTIDE SEQUENCE [LARGE SCALE GENOMIC DNA]</scope>
    <source>
        <strain evidence="1 2">JCM 15296</strain>
    </source>
</reference>
<organism evidence="1 2">
    <name type="scientific">Mycolicibacterium aubagnense</name>
    <dbReference type="NCBI Taxonomy" id="319707"/>
    <lineage>
        <taxon>Bacteria</taxon>
        <taxon>Bacillati</taxon>
        <taxon>Actinomycetota</taxon>
        <taxon>Actinomycetes</taxon>
        <taxon>Mycobacteriales</taxon>
        <taxon>Mycobacteriaceae</taxon>
        <taxon>Mycolicibacterium</taxon>
    </lineage>
</organism>
<protein>
    <recommendedName>
        <fullName evidence="3">PH domain-containing protein</fullName>
    </recommendedName>
</protein>
<name>A0ABN5YYI1_9MYCO</name>
<evidence type="ECO:0000313" key="2">
    <source>
        <dbReference type="Proteomes" id="UP000465609"/>
    </source>
</evidence>
<dbReference type="EMBL" id="AP022577">
    <property type="protein sequence ID" value="BBX86945.1"/>
    <property type="molecule type" value="Genomic_DNA"/>
</dbReference>
<dbReference type="Proteomes" id="UP000465609">
    <property type="component" value="Chromosome"/>
</dbReference>